<dbReference type="InterPro" id="IPR014825">
    <property type="entry name" value="DNA_alkylation"/>
</dbReference>
<dbReference type="STRING" id="158190.SpiGrapes_2625"/>
<dbReference type="KEGG" id="sgp:SpiGrapes_2625"/>
<dbReference type="RefSeq" id="WP_014271226.1">
    <property type="nucleotide sequence ID" value="NC_016633.1"/>
</dbReference>
<name>G8QUS8_SPHPG</name>
<sequence>MNREMLQAKLFLLSDSAYAQFQYRLKCSDHPVLGIRSPQLNALAKELAKAEGSLFIDDFLLFGDVSYEEIILAYKVLGLLKLDSGTTQGYLRELLAYNDGWATNDTLCSALTTVGKHQKEYWPFFLGFLSSENPWDIRFATIALMCWYLTDEYANKTLEILSAVTNDHYYVTMGLGWFYATAFAKYREETLPYLKTGRLPIGVQKKAIQKCIESFRVSPEDKVLLRSIRQEVSKR</sequence>
<proteinExistence type="predicted"/>
<protein>
    <submittedName>
        <fullName evidence="1">Putative DNA alkylation repair enzyme</fullName>
    </submittedName>
</protein>
<dbReference type="HOGENOM" id="CLU_095329_0_0_12"/>
<dbReference type="SUPFAM" id="SSF48371">
    <property type="entry name" value="ARM repeat"/>
    <property type="match status" value="1"/>
</dbReference>
<evidence type="ECO:0000313" key="2">
    <source>
        <dbReference type="Proteomes" id="UP000005632"/>
    </source>
</evidence>
<dbReference type="Pfam" id="PF08713">
    <property type="entry name" value="DNA_alkylation"/>
    <property type="match status" value="1"/>
</dbReference>
<evidence type="ECO:0000313" key="1">
    <source>
        <dbReference type="EMBL" id="AEV30386.1"/>
    </source>
</evidence>
<dbReference type="InterPro" id="IPR016024">
    <property type="entry name" value="ARM-type_fold"/>
</dbReference>
<dbReference type="Gene3D" id="1.25.10.90">
    <property type="match status" value="1"/>
</dbReference>
<reference evidence="1 2" key="1">
    <citation type="submission" date="2011-11" db="EMBL/GenBank/DDBJ databases">
        <title>Complete sequence of Spirochaeta sp. grapes.</title>
        <authorList>
            <consortium name="US DOE Joint Genome Institute"/>
            <person name="Lucas S."/>
            <person name="Han J."/>
            <person name="Lapidus A."/>
            <person name="Cheng J.-F."/>
            <person name="Goodwin L."/>
            <person name="Pitluck S."/>
            <person name="Peters L."/>
            <person name="Ovchinnikova G."/>
            <person name="Munk A.C."/>
            <person name="Detter J.C."/>
            <person name="Han C."/>
            <person name="Tapia R."/>
            <person name="Land M."/>
            <person name="Hauser L."/>
            <person name="Kyrpides N."/>
            <person name="Ivanova N."/>
            <person name="Pagani I."/>
            <person name="Ritalahtilisa K."/>
            <person name="Loeffler F."/>
            <person name="Woyke T."/>
        </authorList>
    </citation>
    <scope>NUCLEOTIDE SEQUENCE [LARGE SCALE GENOMIC DNA]</scope>
    <source>
        <strain evidence="2">ATCC BAA-1885 / DSM 22778 / Grapes</strain>
    </source>
</reference>
<accession>G8QUS8</accession>
<organism evidence="1 2">
    <name type="scientific">Sphaerochaeta pleomorpha (strain ATCC BAA-1885 / DSM 22778 / Grapes)</name>
    <dbReference type="NCBI Taxonomy" id="158190"/>
    <lineage>
        <taxon>Bacteria</taxon>
        <taxon>Pseudomonadati</taxon>
        <taxon>Spirochaetota</taxon>
        <taxon>Spirochaetia</taxon>
        <taxon>Spirochaetales</taxon>
        <taxon>Sphaerochaetaceae</taxon>
        <taxon>Sphaerochaeta</taxon>
    </lineage>
</organism>
<dbReference type="CDD" id="cd06561">
    <property type="entry name" value="AlkD_like"/>
    <property type="match status" value="1"/>
</dbReference>
<dbReference type="OrthoDB" id="9784740at2"/>
<dbReference type="EMBL" id="CP003155">
    <property type="protein sequence ID" value="AEV30386.1"/>
    <property type="molecule type" value="Genomic_DNA"/>
</dbReference>
<gene>
    <name evidence="1" type="ordered locus">SpiGrapes_2625</name>
</gene>
<dbReference type="PANTHER" id="PTHR34070:SF1">
    <property type="entry name" value="DNA ALKYLATION REPAIR PROTEIN"/>
    <property type="match status" value="1"/>
</dbReference>
<keyword evidence="2" id="KW-1185">Reference proteome</keyword>
<dbReference type="AlphaFoldDB" id="G8QUS8"/>
<dbReference type="Proteomes" id="UP000005632">
    <property type="component" value="Chromosome"/>
</dbReference>
<dbReference type="eggNOG" id="COG4912">
    <property type="taxonomic scope" value="Bacteria"/>
</dbReference>
<dbReference type="PANTHER" id="PTHR34070">
    <property type="entry name" value="ARMADILLO-TYPE FOLD"/>
    <property type="match status" value="1"/>
</dbReference>